<evidence type="ECO:0000313" key="4">
    <source>
        <dbReference type="EMBL" id="KAG7097870.1"/>
    </source>
</evidence>
<dbReference type="InterPro" id="IPR039421">
    <property type="entry name" value="Type_1_exporter"/>
</dbReference>
<dbReference type="InterPro" id="IPR027417">
    <property type="entry name" value="P-loop_NTPase"/>
</dbReference>
<dbReference type="Proteomes" id="UP001049176">
    <property type="component" value="Chromosome 2"/>
</dbReference>
<dbReference type="Gene3D" id="3.40.50.300">
    <property type="entry name" value="P-loop containing nucleotide triphosphate hydrolases"/>
    <property type="match status" value="1"/>
</dbReference>
<dbReference type="GO" id="GO:0042626">
    <property type="term" value="F:ATPase-coupled transmembrane transporter activity"/>
    <property type="evidence" value="ECO:0007669"/>
    <property type="project" value="TreeGrafter"/>
</dbReference>
<dbReference type="GO" id="GO:0005524">
    <property type="term" value="F:ATP binding"/>
    <property type="evidence" value="ECO:0007669"/>
    <property type="project" value="UniProtKB-KW"/>
</dbReference>
<protein>
    <recommendedName>
        <fullName evidence="3">ABC transporter domain-containing protein</fullName>
    </recommendedName>
</protein>
<dbReference type="PROSITE" id="PS50893">
    <property type="entry name" value="ABC_TRANSPORTER_2"/>
    <property type="match status" value="1"/>
</dbReference>
<keyword evidence="1" id="KW-0547">Nucleotide-binding</keyword>
<dbReference type="GeneID" id="66074258"/>
<gene>
    <name evidence="4" type="ORF">E1B28_005182</name>
</gene>
<dbReference type="SUPFAM" id="SSF52540">
    <property type="entry name" value="P-loop containing nucleoside triphosphate hydrolases"/>
    <property type="match status" value="1"/>
</dbReference>
<dbReference type="PANTHER" id="PTHR24221:SF503">
    <property type="entry name" value="MITOCHONDRIAL POTASSIUM CHANNEL ATP-BINDING SUBUNIT"/>
    <property type="match status" value="1"/>
</dbReference>
<keyword evidence="5" id="KW-1185">Reference proteome</keyword>
<evidence type="ECO:0000256" key="2">
    <source>
        <dbReference type="ARBA" id="ARBA00022840"/>
    </source>
</evidence>
<dbReference type="OrthoDB" id="6500128at2759"/>
<name>A0A9P7V030_9AGAR</name>
<reference evidence="4" key="1">
    <citation type="journal article" date="2021" name="Genome Biol. Evol.">
        <title>The assembled and annotated genome of the fairy-ring fungus Marasmius oreades.</title>
        <authorList>
            <person name="Hiltunen M."/>
            <person name="Ament-Velasquez S.L."/>
            <person name="Johannesson H."/>
        </authorList>
    </citation>
    <scope>NUCLEOTIDE SEQUENCE</scope>
    <source>
        <strain evidence="4">03SP1</strain>
    </source>
</reference>
<dbReference type="AlphaFoldDB" id="A0A9P7V030"/>
<dbReference type="RefSeq" id="XP_043014340.1">
    <property type="nucleotide sequence ID" value="XM_043149732.1"/>
</dbReference>
<sequence>MGKPTIAAIVSPSDSKTKFKPESQETEVLNLGVFQVIVEKRSSFRDALTLVKLHEVTEHWIKSYQTLKHLLSEVLAIQPFLVIVLLGLKMWHEMHLKTGSVDTRAVLNTLMTRIFFVILGSYIGERCRELEPGLKAQIINHYETILMNTKLSMDLPSLQENIKFDQITACLPWNTIETIVEVFAKVAALVGQLGFVLSFVRSGNHGLMYTMACLANPVMTMVLKDNLWSRPRVVRTTNEDYNRMSALGSLTEKTYRHEVISGNLVQFILSEYRKARAALGKISTDYPETQYYKLNSSFKKEALKELAEDLPMLYNVCVVLLRPGQMSLTMMATLQQSSSLLRWSFYLIHHELETFARRISDMQQFYDLQRTMTIVKDGAKSYPNENESSKGMAFELNNVAFSYPSDVDEDKVEGKDSSNSEKRPALDGVSFRIGAGELVVVVGANGSGKSTFINLLTRMYDVSSGEILVDGDDIRTLKLSDFRQATATLTQDHSLLPLSIAENIGLGDPENARDRGKILEAARKGGCEKIVEKLDSGLDTVLDPAGIQYHWLVDESKKDTELAKEVKKLRKSSNVSGGERQRLVAARTFMRFNSNKIKFVAVDEPSSALDPSGEVELFDHLREARAGKTMLFVTHRFGPITKYADQIICMKEGKVYEHGTHEQLMVKQGEYYKMYNVQAKAFEKTKAESAEVIESEKD</sequence>
<comment type="caution">
    <text evidence="4">The sequence shown here is derived from an EMBL/GenBank/DDBJ whole genome shotgun (WGS) entry which is preliminary data.</text>
</comment>
<evidence type="ECO:0000259" key="3">
    <source>
        <dbReference type="PROSITE" id="PS50893"/>
    </source>
</evidence>
<dbReference type="InterPro" id="IPR003593">
    <property type="entry name" value="AAA+_ATPase"/>
</dbReference>
<proteinExistence type="predicted"/>
<dbReference type="GO" id="GO:0016887">
    <property type="term" value="F:ATP hydrolysis activity"/>
    <property type="evidence" value="ECO:0007669"/>
    <property type="project" value="InterPro"/>
</dbReference>
<dbReference type="SMART" id="SM00382">
    <property type="entry name" value="AAA"/>
    <property type="match status" value="1"/>
</dbReference>
<keyword evidence="2" id="KW-0067">ATP-binding</keyword>
<dbReference type="PANTHER" id="PTHR24221">
    <property type="entry name" value="ATP-BINDING CASSETTE SUB-FAMILY B"/>
    <property type="match status" value="1"/>
</dbReference>
<evidence type="ECO:0000256" key="1">
    <source>
        <dbReference type="ARBA" id="ARBA00022741"/>
    </source>
</evidence>
<organism evidence="4 5">
    <name type="scientific">Marasmius oreades</name>
    <name type="common">fairy-ring Marasmius</name>
    <dbReference type="NCBI Taxonomy" id="181124"/>
    <lineage>
        <taxon>Eukaryota</taxon>
        <taxon>Fungi</taxon>
        <taxon>Dikarya</taxon>
        <taxon>Basidiomycota</taxon>
        <taxon>Agaricomycotina</taxon>
        <taxon>Agaricomycetes</taxon>
        <taxon>Agaricomycetidae</taxon>
        <taxon>Agaricales</taxon>
        <taxon>Marasmiineae</taxon>
        <taxon>Marasmiaceae</taxon>
        <taxon>Marasmius</taxon>
    </lineage>
</organism>
<dbReference type="EMBL" id="CM032182">
    <property type="protein sequence ID" value="KAG7097870.1"/>
    <property type="molecule type" value="Genomic_DNA"/>
</dbReference>
<evidence type="ECO:0000313" key="5">
    <source>
        <dbReference type="Proteomes" id="UP001049176"/>
    </source>
</evidence>
<accession>A0A9P7V030</accession>
<dbReference type="GO" id="GO:0016020">
    <property type="term" value="C:membrane"/>
    <property type="evidence" value="ECO:0007669"/>
    <property type="project" value="TreeGrafter"/>
</dbReference>
<dbReference type="InterPro" id="IPR003439">
    <property type="entry name" value="ABC_transporter-like_ATP-bd"/>
</dbReference>
<dbReference type="Pfam" id="PF00005">
    <property type="entry name" value="ABC_tran"/>
    <property type="match status" value="1"/>
</dbReference>
<feature type="domain" description="ABC transporter" evidence="3">
    <location>
        <begin position="394"/>
        <end position="677"/>
    </location>
</feature>
<dbReference type="KEGG" id="more:E1B28_005182"/>